<dbReference type="Proteomes" id="UP000502065">
    <property type="component" value="Chromosome"/>
</dbReference>
<proteinExistence type="predicted"/>
<keyword evidence="2" id="KW-0812">Transmembrane</keyword>
<reference evidence="3 4" key="1">
    <citation type="submission" date="2018-07" db="EMBL/GenBank/DDBJ databases">
        <title>Identification of phenol metabolism pathways in Arcobacter.</title>
        <authorList>
            <person name="Miller W.G."/>
            <person name="Yee E."/>
            <person name="Bono J.L."/>
        </authorList>
    </citation>
    <scope>NUCLEOTIDE SEQUENCE [LARGE SCALE GENOMIC DNA]</scope>
    <source>
        <strain evidence="3 4">W63</strain>
    </source>
</reference>
<feature type="transmembrane region" description="Helical" evidence="2">
    <location>
        <begin position="27"/>
        <end position="45"/>
    </location>
</feature>
<feature type="coiled-coil region" evidence="1">
    <location>
        <begin position="49"/>
        <end position="83"/>
    </location>
</feature>
<dbReference type="RefSeq" id="WP_171920687.1">
    <property type="nucleotide sequence ID" value="NZ_CBCSAE010000004.1"/>
</dbReference>
<keyword evidence="2" id="KW-1133">Transmembrane helix</keyword>
<dbReference type="EMBL" id="CP030944">
    <property type="protein sequence ID" value="QKE26066.1"/>
    <property type="molecule type" value="Genomic_DNA"/>
</dbReference>
<sequence length="193" mass="23402">MPIKNDWTSKNNNINLNLNDDNNNKNIIAIIIISLCAIGFTYFLYDYIQEEKRKEYIQTKKEIERYNQEVRAYNEKIKKERNVKNEYYSKKGFSFTIEVDNDSYDDRYNFNTILDNLKEVTSNSDDNSYKIEIIGKISRYGNLFYKIYKKNNNNKYDNDFNNILEELKKIKYRVRNYDTEFKLIIHNNSYDLN</sequence>
<evidence type="ECO:0000256" key="1">
    <source>
        <dbReference type="SAM" id="Coils"/>
    </source>
</evidence>
<dbReference type="AlphaFoldDB" id="A0AAE7E1Y3"/>
<evidence type="ECO:0000313" key="3">
    <source>
        <dbReference type="EMBL" id="QKE26066.1"/>
    </source>
</evidence>
<gene>
    <name evidence="3" type="ORF">AAQM_1317</name>
</gene>
<accession>A0AAE7E1Y3</accession>
<keyword evidence="1" id="KW-0175">Coiled coil</keyword>
<protein>
    <submittedName>
        <fullName evidence="3">Uncharacterized protein</fullName>
    </submittedName>
</protein>
<dbReference type="KEGG" id="aaqi:AAQM_1317"/>
<keyword evidence="2" id="KW-0472">Membrane</keyword>
<evidence type="ECO:0000256" key="2">
    <source>
        <dbReference type="SAM" id="Phobius"/>
    </source>
</evidence>
<keyword evidence="4" id="KW-1185">Reference proteome</keyword>
<name>A0AAE7E1Y3_9BACT</name>
<evidence type="ECO:0000313" key="4">
    <source>
        <dbReference type="Proteomes" id="UP000502065"/>
    </source>
</evidence>
<organism evidence="3 4">
    <name type="scientific">Arcobacter aquimarinus</name>
    <dbReference type="NCBI Taxonomy" id="1315211"/>
    <lineage>
        <taxon>Bacteria</taxon>
        <taxon>Pseudomonadati</taxon>
        <taxon>Campylobacterota</taxon>
        <taxon>Epsilonproteobacteria</taxon>
        <taxon>Campylobacterales</taxon>
        <taxon>Arcobacteraceae</taxon>
        <taxon>Arcobacter</taxon>
    </lineage>
</organism>